<evidence type="ECO:0000256" key="6">
    <source>
        <dbReference type="SAM" id="MobiDB-lite"/>
    </source>
</evidence>
<dbReference type="PANTHER" id="PTHR47961">
    <property type="entry name" value="DNA POLYMERASE THETA, PUTATIVE (AFU_ORTHOLOGUE AFUA_1G05260)-RELATED"/>
    <property type="match status" value="1"/>
</dbReference>
<evidence type="ECO:0000313" key="10">
    <source>
        <dbReference type="Proteomes" id="UP001141327"/>
    </source>
</evidence>
<feature type="compositionally biased region" description="Low complexity" evidence="6">
    <location>
        <begin position="414"/>
        <end position="437"/>
    </location>
</feature>
<dbReference type="SMART" id="SM00490">
    <property type="entry name" value="HELICc"/>
    <property type="match status" value="1"/>
</dbReference>
<feature type="compositionally biased region" description="Pro residues" evidence="6">
    <location>
        <begin position="295"/>
        <end position="305"/>
    </location>
</feature>
<evidence type="ECO:0000259" key="8">
    <source>
        <dbReference type="PROSITE" id="PS51194"/>
    </source>
</evidence>
<feature type="compositionally biased region" description="Low complexity" evidence="6">
    <location>
        <begin position="309"/>
        <end position="323"/>
    </location>
</feature>
<dbReference type="Gene3D" id="3.40.50.300">
    <property type="entry name" value="P-loop containing nucleotide triphosphate hydrolases"/>
    <property type="match status" value="2"/>
</dbReference>
<keyword evidence="1" id="KW-0547">Nucleotide-binding</keyword>
<protein>
    <submittedName>
        <fullName evidence="9">DNA polymerase theta</fullName>
    </submittedName>
</protein>
<dbReference type="InterPro" id="IPR027417">
    <property type="entry name" value="P-loop_NTPase"/>
</dbReference>
<comment type="catalytic activity">
    <reaction evidence="5">
        <text>ATP + H2O = ADP + phosphate + H(+)</text>
        <dbReference type="Rhea" id="RHEA:13065"/>
        <dbReference type="ChEBI" id="CHEBI:15377"/>
        <dbReference type="ChEBI" id="CHEBI:15378"/>
        <dbReference type="ChEBI" id="CHEBI:30616"/>
        <dbReference type="ChEBI" id="CHEBI:43474"/>
        <dbReference type="ChEBI" id="CHEBI:456216"/>
        <dbReference type="EC" id="5.6.2.4"/>
    </reaction>
</comment>
<dbReference type="PROSITE" id="PS51192">
    <property type="entry name" value="HELICASE_ATP_BIND_1"/>
    <property type="match status" value="1"/>
</dbReference>
<feature type="region of interest" description="Disordered" evidence="6">
    <location>
        <begin position="246"/>
        <end position="681"/>
    </location>
</feature>
<comment type="caution">
    <text evidence="9">The sequence shown here is derived from an EMBL/GenBank/DDBJ whole genome shotgun (WGS) entry which is preliminary data.</text>
</comment>
<dbReference type="CDD" id="cd18795">
    <property type="entry name" value="SF2_C_Ski2"/>
    <property type="match status" value="1"/>
</dbReference>
<dbReference type="Pfam" id="PF21099">
    <property type="entry name" value="POLQ_helical"/>
    <property type="match status" value="1"/>
</dbReference>
<dbReference type="InterPro" id="IPR036390">
    <property type="entry name" value="WH_DNA-bd_sf"/>
</dbReference>
<feature type="compositionally biased region" description="Low complexity" evidence="6">
    <location>
        <begin position="637"/>
        <end position="653"/>
    </location>
</feature>
<evidence type="ECO:0000256" key="3">
    <source>
        <dbReference type="ARBA" id="ARBA00022806"/>
    </source>
</evidence>
<feature type="compositionally biased region" description="Pro residues" evidence="6">
    <location>
        <begin position="382"/>
        <end position="392"/>
    </location>
</feature>
<feature type="compositionally biased region" description="Acidic residues" evidence="6">
    <location>
        <begin position="654"/>
        <end position="666"/>
    </location>
</feature>
<evidence type="ECO:0000313" key="9">
    <source>
        <dbReference type="EMBL" id="KAJ4457579.1"/>
    </source>
</evidence>
<dbReference type="Pfam" id="PF20470">
    <property type="entry name" value="HTH_61"/>
    <property type="match status" value="1"/>
</dbReference>
<dbReference type="Gene3D" id="1.10.3380.20">
    <property type="match status" value="1"/>
</dbReference>
<dbReference type="Proteomes" id="UP001141327">
    <property type="component" value="Unassembled WGS sequence"/>
</dbReference>
<dbReference type="SUPFAM" id="SSF52540">
    <property type="entry name" value="P-loop containing nucleoside triphosphate hydrolases"/>
    <property type="match status" value="1"/>
</dbReference>
<feature type="region of interest" description="Disordered" evidence="6">
    <location>
        <begin position="123"/>
        <end position="152"/>
    </location>
</feature>
<dbReference type="SUPFAM" id="SSF46785">
    <property type="entry name" value="Winged helix' DNA-binding domain"/>
    <property type="match status" value="1"/>
</dbReference>
<evidence type="ECO:0000256" key="1">
    <source>
        <dbReference type="ARBA" id="ARBA00022741"/>
    </source>
</evidence>
<reference evidence="9" key="1">
    <citation type="journal article" date="2022" name="bioRxiv">
        <title>Genomics of Preaxostyla Flagellates Illuminates Evolutionary Transitions and the Path Towards Mitochondrial Loss.</title>
        <authorList>
            <person name="Novak L.V.F."/>
            <person name="Treitli S.C."/>
            <person name="Pyrih J."/>
            <person name="Halakuc P."/>
            <person name="Pipaliya S.V."/>
            <person name="Vacek V."/>
            <person name="Brzon O."/>
            <person name="Soukal P."/>
            <person name="Eme L."/>
            <person name="Dacks J.B."/>
            <person name="Karnkowska A."/>
            <person name="Elias M."/>
            <person name="Hampl V."/>
        </authorList>
    </citation>
    <scope>NUCLEOTIDE SEQUENCE</scope>
    <source>
        <strain evidence="9">RCP-MX</strain>
    </source>
</reference>
<dbReference type="Pfam" id="PF00270">
    <property type="entry name" value="DEAD"/>
    <property type="match status" value="1"/>
</dbReference>
<keyword evidence="10" id="KW-1185">Reference proteome</keyword>
<name>A0ABQ8UJX0_9EUKA</name>
<feature type="domain" description="Helicase C-terminal" evidence="8">
    <location>
        <begin position="1123"/>
        <end position="1394"/>
    </location>
</feature>
<dbReference type="InterPro" id="IPR014001">
    <property type="entry name" value="Helicase_ATP-bd"/>
</dbReference>
<feature type="region of interest" description="Disordered" evidence="6">
    <location>
        <begin position="195"/>
        <end position="225"/>
    </location>
</feature>
<feature type="compositionally biased region" description="Pro residues" evidence="6">
    <location>
        <begin position="438"/>
        <end position="461"/>
    </location>
</feature>
<dbReference type="InterPro" id="IPR011545">
    <property type="entry name" value="DEAD/DEAH_box_helicase_dom"/>
</dbReference>
<accession>A0ABQ8UJX0</accession>
<dbReference type="InterPro" id="IPR050474">
    <property type="entry name" value="Hel308_SKI2-like"/>
</dbReference>
<evidence type="ECO:0000256" key="4">
    <source>
        <dbReference type="ARBA" id="ARBA00022840"/>
    </source>
</evidence>
<keyword evidence="2" id="KW-0378">Hydrolase</keyword>
<evidence type="ECO:0000256" key="2">
    <source>
        <dbReference type="ARBA" id="ARBA00022801"/>
    </source>
</evidence>
<evidence type="ECO:0000259" key="7">
    <source>
        <dbReference type="PROSITE" id="PS51192"/>
    </source>
</evidence>
<evidence type="ECO:0000256" key="5">
    <source>
        <dbReference type="ARBA" id="ARBA00048988"/>
    </source>
</evidence>
<feature type="region of interest" description="Disordered" evidence="6">
    <location>
        <begin position="694"/>
        <end position="734"/>
    </location>
</feature>
<dbReference type="PANTHER" id="PTHR47961:SF6">
    <property type="entry name" value="DNA-DIRECTED DNA POLYMERASE"/>
    <property type="match status" value="1"/>
</dbReference>
<organism evidence="9 10">
    <name type="scientific">Paratrimastix pyriformis</name>
    <dbReference type="NCBI Taxonomy" id="342808"/>
    <lineage>
        <taxon>Eukaryota</taxon>
        <taxon>Metamonada</taxon>
        <taxon>Preaxostyla</taxon>
        <taxon>Paratrimastigidae</taxon>
        <taxon>Paratrimastix</taxon>
    </lineage>
</organism>
<dbReference type="InterPro" id="IPR001650">
    <property type="entry name" value="Helicase_C-like"/>
</dbReference>
<keyword evidence="3" id="KW-0347">Helicase</keyword>
<keyword evidence="4" id="KW-0067">ATP-binding</keyword>
<feature type="domain" description="Helicase ATP-binding" evidence="7">
    <location>
        <begin position="829"/>
        <end position="998"/>
    </location>
</feature>
<gene>
    <name evidence="9" type="ORF">PAPYR_6941</name>
</gene>
<proteinExistence type="predicted"/>
<dbReference type="SUPFAM" id="SSF158702">
    <property type="entry name" value="Sec63 N-terminal domain-like"/>
    <property type="match status" value="1"/>
</dbReference>
<sequence length="2149" mass="228653">MGLRFIKVLSDFQPKLSTPFSEDVDQVINVAQRSCFGLSVGHGTTWLIHRGSRRYCIYQKTNEPGQPLSELECNRKNQKVSEHFLSIFFHLSVHAHVPVSSSPFSLNTTEEGFASASLATTSFYGSSSRPPTSTPPGSPTNPAAMYNNPPSSTFTRFATAARSLQMQQRPTAGFPLEPSQQPGPSLWQRLNQARAPTAPPYPQDPAAAFPGGIPTRRAPAPPAMGPPLFRGPPAAAVASFVGTAAPQQPLRTASEPPPPSGRLSPDAGSLSLSVTDAPPITDAEGDLASLRSWPAQPPPTVPPYPTGIAGPAPSLAAASPRTSGGTMPGATSGVVSVSPSPRTPGAKGAVAAPRRPARPEVGGPSLQPGGDVDGASPMLLPAQPPAGGPPGSPVGSPAVLQHKVSSTRVQLQQMSMGMGMGSEPTSAAPFPAMMSSGPPGPPSYTSPPPPQPPAPLPPQPSSFPAEEDTRSIHTGGQTDSGLVRSRRAHPPAGSFSDDNAAHGTHTHRHRRQPPRDGEAPPQAWDMMDTGAQGQDYRGAEGGEQPYPRSTSPQPGLPRQAPAPSEPPAPASVITSEQQQQQEAQMDNGSMSALSQPEEAAPQPAPAPRSSARRSGRPSGAARGPVGRLSSPPRLPHARSLLTRAAAVAAGDASTGEEDEGLDDDLDDGRASGSGSEDADYAADAEQAPYVQAAAAGVPPRARVPRGGEEAGEGTEEYPWLAGAEGDPTRAGDEAAGVGNEVMDDAEPGVAPESIPEEQLEFWGIPHSVARRYALRNIHGGWRYVVTRPTILLWMHLMCRLPCRVSSGCSTDGRQGVTRLYEWQIDCLRQRGVLQSSNLVYSAPTGGGKTLVAEILLTRMAQLARKRCLFILPFVSVVAEKVAHLKNVLRPLQLRIISLAGSQKCGKRQTEADVIVCTIEKANSLVNRLLLEGRIGELGLVIVDEAHMVGDRDRGCLLEQLLTKIRYSLSDVQIVALSATMPGIGTLARWLDAQLYISTFRPVPLECFIAQSGLIFNAPEGSLARTLAPPAPPPPLEMRQAHPHLAAVTAPPAAMFNIPLPTPARGGISGPYGRGPVLGGQPLPGQQGQQGAQLPVPQQGLAGAMALGAAPTGMVQAPRMPDKDPEGLLLLCREVCVHGQGVLIFCPSKSRCELCATNLARLLLETAPPPPPAPRGTATVAAPVPTIEGDVAPAGLQSDNGPSLALRRQELCAQLSRLPTGLDPALGETIPHGIAFHHAGLTVEERDLVEKGFREGVILVLCATSTLAAGVNLPGQSHNCHPAAGPPSVKGMPPLKCLHRPSCRSFPGVVATARRVIFRQPTQGPTGLLDPIQFRQMAGRAGRPGLDEKGEAYLMCTNDRERGQLLDVTRQELPEMSSRLAPDKQGMKRVMLEAIASGIVRSGHDIDRFVRCTLLERQCEHKVVKEATMEALKFLAQNEFLTWDKKAQEYLPSKLGMAALAAALGPEEALAVYGDLNVAMQGIVLEDDLHAVYLATPVYHGIEPKWRRRKRANRAYKAYCVLRQFSHSVRRLGPIKSLVAKRVGINEDFLNVCSYNDREVANLMKTDPKAYDRYRRFYAAMILCDLMHEEPIYRVESAYSVQRGQVQQLMTLAQTFCGMVVQFCRHLGWTSMAVIIKQLGPRLGFGVRADIVPLMKIRGLNSAPFRARALFQEGYRTVASVAAAHPTAIAGIFQSLRPFKKRDGEADSYVCAKHWHFGTGTLALALWHWHFGTGTLALGLARARALARTQERDTALATSFGPWHAGHRGRVHGHSQLTTHAHVKPSDSWHTDRGGGCLAMAQSAYYARMEERTAQQVVASARQLILEQTAALRSTVRLLEHVQTHLPDASDPLVPPSERVALLGPPGTPRQQPLASRMAADYTTLSPFAHVFQARMGVVGPVRRGPMLVSRGPDTSGGLPSEGDRNPTVPFEATEGPDGWGVASLGELLGTDPAAKPLAPRGTFQMLLLRTKPHLQQALRIMRTVPILAVSFAFRDPALANPMPSFALKRIAPGATPPATDGSDPQAHIHLPASANLTPQAEAGFSSALWSLTTHPGPTDHLALHEMAYLLVAWDPRLVCVIDLSLLAPDEPFDPHAAGAPDSIKAAAAKGRAPGAGGAELEASAPPTPSLGPLLLMRGDNVDGTDPTCF</sequence>
<dbReference type="EMBL" id="JAPMOS010000044">
    <property type="protein sequence ID" value="KAJ4457579.1"/>
    <property type="molecule type" value="Genomic_DNA"/>
</dbReference>
<dbReference type="SMART" id="SM00487">
    <property type="entry name" value="DEXDc"/>
    <property type="match status" value="1"/>
</dbReference>
<feature type="compositionally biased region" description="Polar residues" evidence="6">
    <location>
        <begin position="403"/>
        <end position="413"/>
    </location>
</feature>
<dbReference type="InterPro" id="IPR048960">
    <property type="entry name" value="POLQ-like_helical"/>
</dbReference>
<feature type="region of interest" description="Disordered" evidence="6">
    <location>
        <begin position="1903"/>
        <end position="1936"/>
    </location>
</feature>
<feature type="compositionally biased region" description="Low complexity" evidence="6">
    <location>
        <begin position="344"/>
        <end position="364"/>
    </location>
</feature>
<dbReference type="InterPro" id="IPR046931">
    <property type="entry name" value="HTH_61"/>
</dbReference>
<feature type="region of interest" description="Disordered" evidence="6">
    <location>
        <begin position="2107"/>
        <end position="2149"/>
    </location>
</feature>
<dbReference type="PROSITE" id="PS51194">
    <property type="entry name" value="HELICASE_CTER"/>
    <property type="match status" value="1"/>
</dbReference>
<dbReference type="CDD" id="cd18026">
    <property type="entry name" value="DEXHc_POLQ-like"/>
    <property type="match status" value="1"/>
</dbReference>